<organism evidence="1 2">
    <name type="scientific">Vitis vinifera</name>
    <name type="common">Grape</name>
    <dbReference type="NCBI Taxonomy" id="29760"/>
    <lineage>
        <taxon>Eukaryota</taxon>
        <taxon>Viridiplantae</taxon>
        <taxon>Streptophyta</taxon>
        <taxon>Embryophyta</taxon>
        <taxon>Tracheophyta</taxon>
        <taxon>Spermatophyta</taxon>
        <taxon>Magnoliopsida</taxon>
        <taxon>eudicotyledons</taxon>
        <taxon>Gunneridae</taxon>
        <taxon>Pentapetalae</taxon>
        <taxon>rosids</taxon>
        <taxon>Vitales</taxon>
        <taxon>Vitaceae</taxon>
        <taxon>Viteae</taxon>
        <taxon>Vitis</taxon>
    </lineage>
</organism>
<accession>A0A438GDS6</accession>
<name>A0A438GDS6_VITVI</name>
<sequence>MPKTREAYKKKPNAMNPILIVDLFDVWGIDFMGPFPMVVLKFLKENIFSRFGVPKAIISDGACHLPVEVEYKAWWAIKRLNMDLIRAGAKSCKTEDEKWHDQLISNKELRKGQRVLLYDSRLHIFPGKLKSRWIAFWIIKTSQVKERSKEKQRGKASKVKRSKEDRSCSLPSHFWSTSRSPFSTCYIPFQSSGSQESKASNRVRFGAEMRKIWPSEANCSRLVRKFRTTPCVVRNLHNTFKIRTAHACQTTSEDVFPEDERLNFWFLGVKEASFMRIIIHQVHLNGVVELLNSNGIDTFRVNGHHLKPFIESFKPEKEEINLLEPQKPD</sequence>
<dbReference type="Proteomes" id="UP000288805">
    <property type="component" value="Unassembled WGS sequence"/>
</dbReference>
<comment type="caution">
    <text evidence="1">The sequence shown here is derived from an EMBL/GenBank/DDBJ whole genome shotgun (WGS) entry which is preliminary data.</text>
</comment>
<evidence type="ECO:0000313" key="2">
    <source>
        <dbReference type="Proteomes" id="UP000288805"/>
    </source>
</evidence>
<dbReference type="EMBL" id="QGNW01000466">
    <property type="protein sequence ID" value="RVW70363.1"/>
    <property type="molecule type" value="Genomic_DNA"/>
</dbReference>
<dbReference type="AlphaFoldDB" id="A0A438GDS6"/>
<gene>
    <name evidence="1" type="ORF">CK203_060532</name>
</gene>
<dbReference type="SUPFAM" id="SSF53098">
    <property type="entry name" value="Ribonuclease H-like"/>
    <property type="match status" value="1"/>
</dbReference>
<proteinExistence type="predicted"/>
<evidence type="ECO:0000313" key="1">
    <source>
        <dbReference type="EMBL" id="RVW70363.1"/>
    </source>
</evidence>
<reference evidence="1 2" key="1">
    <citation type="journal article" date="2018" name="PLoS Genet.">
        <title>Population sequencing reveals clonal diversity and ancestral inbreeding in the grapevine cultivar Chardonnay.</title>
        <authorList>
            <person name="Roach M.J."/>
            <person name="Johnson D.L."/>
            <person name="Bohlmann J."/>
            <person name="van Vuuren H.J."/>
            <person name="Jones S.J."/>
            <person name="Pretorius I.S."/>
            <person name="Schmidt S.A."/>
            <person name="Borneman A.R."/>
        </authorList>
    </citation>
    <scope>NUCLEOTIDE SEQUENCE [LARGE SCALE GENOMIC DNA]</scope>
    <source>
        <strain evidence="2">cv. Chardonnay</strain>
        <tissue evidence="1">Leaf</tissue>
    </source>
</reference>
<dbReference type="InterPro" id="IPR012337">
    <property type="entry name" value="RNaseH-like_sf"/>
</dbReference>
<protein>
    <submittedName>
        <fullName evidence="1">Uncharacterized protein</fullName>
    </submittedName>
</protein>